<dbReference type="RefSeq" id="WP_377190387.1">
    <property type="nucleotide sequence ID" value="NZ_JBHUOG010000002.1"/>
</dbReference>
<dbReference type="Pfam" id="PF13529">
    <property type="entry name" value="Peptidase_C39_2"/>
    <property type="match status" value="1"/>
</dbReference>
<comment type="caution">
    <text evidence="2">The sequence shown here is derived from an EMBL/GenBank/DDBJ whole genome shotgun (WGS) entry which is preliminary data.</text>
</comment>
<reference evidence="3" key="1">
    <citation type="journal article" date="2019" name="Int. J. Syst. Evol. Microbiol.">
        <title>The Global Catalogue of Microorganisms (GCM) 10K type strain sequencing project: providing services to taxonomists for standard genome sequencing and annotation.</title>
        <authorList>
            <consortium name="The Broad Institute Genomics Platform"/>
            <consortium name="The Broad Institute Genome Sequencing Center for Infectious Disease"/>
            <person name="Wu L."/>
            <person name="Ma J."/>
        </authorList>
    </citation>
    <scope>NUCLEOTIDE SEQUENCE [LARGE SCALE GENOMIC DNA]</scope>
    <source>
        <strain evidence="3">CCM 7044</strain>
    </source>
</reference>
<organism evidence="2 3">
    <name type="scientific">Promicromonospora vindobonensis</name>
    <dbReference type="NCBI Taxonomy" id="195748"/>
    <lineage>
        <taxon>Bacteria</taxon>
        <taxon>Bacillati</taxon>
        <taxon>Actinomycetota</taxon>
        <taxon>Actinomycetes</taxon>
        <taxon>Micrococcales</taxon>
        <taxon>Promicromonosporaceae</taxon>
        <taxon>Promicromonospora</taxon>
    </lineage>
</organism>
<protein>
    <submittedName>
        <fullName evidence="2">C39 family peptidase</fullName>
    </submittedName>
</protein>
<evidence type="ECO:0000313" key="3">
    <source>
        <dbReference type="Proteomes" id="UP001597479"/>
    </source>
</evidence>
<dbReference type="EMBL" id="JBHUOG010000002">
    <property type="protein sequence ID" value="MFD2797398.1"/>
    <property type="molecule type" value="Genomic_DNA"/>
</dbReference>
<evidence type="ECO:0000313" key="2">
    <source>
        <dbReference type="EMBL" id="MFD2797398.1"/>
    </source>
</evidence>
<keyword evidence="3" id="KW-1185">Reference proteome</keyword>
<feature type="domain" description="Peptidase C39-like" evidence="1">
    <location>
        <begin position="263"/>
        <end position="414"/>
    </location>
</feature>
<proteinExistence type="predicted"/>
<sequence>MARSTQKWAQDMEAGMSIRGKLRTRAFALAATGAFVVQAGIVASALPAAGEPEAGTAASDNQITLTAWDGYRELREGKSSNLRPGAKGGLVLRGTGDTVEYTDPFGDGTPVTYETGRWTSPVVEAGYLIDESVSSWNAHTPTGTWVEIEFRGRKADGTWTKWFVMSRWASGTEFAPADGSVGDIHRTSVNGQTDADAYLFTDTYVAKSGHEPDAFQTRATLYRPEGTRVSPRLDSVSTMTNEYLPDAHYTGTSDFTLGGELALDVPQFSQNIHRGEYPEFGGGGQVWCSPTSSTMVIYSYGLEVPAEELEGIEAPNGDPQVDYAAMRTWDYAYEGAGNWPFNAAYANTFGLESFVTRLRSLAEAERFIEAGIPLILSINFEEEEMPEAGYGTNGHIVTLVGFTADGDPIINDPNKASNEAVRSVYTRENFERVWQTSTDGITYVYHPHDVKLPHNLPGVTPNW</sequence>
<name>A0ABW5W0H9_9MICO</name>
<dbReference type="Gene3D" id="3.90.70.10">
    <property type="entry name" value="Cysteine proteinases"/>
    <property type="match status" value="1"/>
</dbReference>
<dbReference type="InterPro" id="IPR039564">
    <property type="entry name" value="Peptidase_C39-like"/>
</dbReference>
<accession>A0ABW5W0H9</accession>
<evidence type="ECO:0000259" key="1">
    <source>
        <dbReference type="Pfam" id="PF13529"/>
    </source>
</evidence>
<gene>
    <name evidence="2" type="ORF">ACFS27_27830</name>
</gene>
<dbReference type="Proteomes" id="UP001597479">
    <property type="component" value="Unassembled WGS sequence"/>
</dbReference>